<feature type="transmembrane region" description="Helical" evidence="1">
    <location>
        <begin position="101"/>
        <end position="119"/>
    </location>
</feature>
<dbReference type="Pfam" id="PF13490">
    <property type="entry name" value="zf-HC2"/>
    <property type="match status" value="1"/>
</dbReference>
<dbReference type="STRING" id="1004156.AYP45_14835"/>
<name>A0A1V4AQN6_9BACT</name>
<gene>
    <name evidence="3" type="ORF">AYP45_14835</name>
</gene>
<keyword evidence="1" id="KW-0812">Transmembrane</keyword>
<proteinExistence type="predicted"/>
<organism evidence="3 4">
    <name type="scientific">Candidatus Brocadia carolinensis</name>
    <dbReference type="NCBI Taxonomy" id="1004156"/>
    <lineage>
        <taxon>Bacteria</taxon>
        <taxon>Pseudomonadati</taxon>
        <taxon>Planctomycetota</taxon>
        <taxon>Candidatus Brocadiia</taxon>
        <taxon>Candidatus Brocadiales</taxon>
        <taxon>Candidatus Brocadiaceae</taxon>
        <taxon>Candidatus Brocadia</taxon>
    </lineage>
</organism>
<reference evidence="3 4" key="1">
    <citation type="journal article" date="2017" name="Water Res.">
        <title>Discovery and metagenomic analysis of an anammox bacterial enrichment related to Candidatus "Brocadia caroliniensis" in a full-scale glycerol-fed nitritation-denitritation separate centrate treatment process.</title>
        <authorList>
            <person name="Park H."/>
            <person name="Brotto A.C."/>
            <person name="van Loosdrecht M.C."/>
            <person name="Chandran K."/>
        </authorList>
    </citation>
    <scope>NUCLEOTIDE SEQUENCE [LARGE SCALE GENOMIC DNA]</scope>
    <source>
        <strain evidence="3">26THWARD</strain>
    </source>
</reference>
<dbReference type="AlphaFoldDB" id="A0A1V4AQN6"/>
<sequence length="159" mass="18215">MTCNEAIKHFHEFMDKELDKSHYFVVKKHIDNCGDCHKRYKVEVDVRALVKACCNKITAPPYLLDRILKDLDAVHAVTPVLAAKEVSYQQKAPRTLFSSRYYAIAASVLISIAGGIFYYSNYYHHADSITIVDDAVKNHVVAVNDNLVFNEKNFRGRQY</sequence>
<dbReference type="InterPro" id="IPR024020">
    <property type="entry name" value="Anit_sigma_mycothiol_RsrA"/>
</dbReference>
<dbReference type="NCBIfam" id="TIGR03988">
    <property type="entry name" value="antisig_RsrA"/>
    <property type="match status" value="1"/>
</dbReference>
<evidence type="ECO:0000256" key="1">
    <source>
        <dbReference type="SAM" id="Phobius"/>
    </source>
</evidence>
<evidence type="ECO:0000313" key="4">
    <source>
        <dbReference type="Proteomes" id="UP000189681"/>
    </source>
</evidence>
<evidence type="ECO:0000313" key="3">
    <source>
        <dbReference type="EMBL" id="OOP55421.1"/>
    </source>
</evidence>
<dbReference type="InterPro" id="IPR027383">
    <property type="entry name" value="Znf_put"/>
</dbReference>
<dbReference type="Proteomes" id="UP000189681">
    <property type="component" value="Unassembled WGS sequence"/>
</dbReference>
<keyword evidence="1" id="KW-0472">Membrane</keyword>
<feature type="domain" description="Putative zinc-finger" evidence="2">
    <location>
        <begin position="3"/>
        <end position="37"/>
    </location>
</feature>
<comment type="caution">
    <text evidence="3">The sequence shown here is derived from an EMBL/GenBank/DDBJ whole genome shotgun (WGS) entry which is preliminary data.</text>
</comment>
<accession>A0A1V4AQN6</accession>
<protein>
    <submittedName>
        <fullName evidence="3">Mycothiol system anti-sigma-R factor</fullName>
    </submittedName>
</protein>
<keyword evidence="1" id="KW-1133">Transmembrane helix</keyword>
<dbReference type="EMBL" id="AYTS01000147">
    <property type="protein sequence ID" value="OOP55421.1"/>
    <property type="molecule type" value="Genomic_DNA"/>
</dbReference>
<evidence type="ECO:0000259" key="2">
    <source>
        <dbReference type="Pfam" id="PF13490"/>
    </source>
</evidence>